<dbReference type="GO" id="GO:0000287">
    <property type="term" value="F:magnesium ion binding"/>
    <property type="evidence" value="ECO:0007669"/>
    <property type="project" value="InterPro"/>
</dbReference>
<keyword evidence="8" id="KW-0413">Isomerase</keyword>
<comment type="cofactor">
    <cofactor evidence="2">
        <name>Mg(2+)</name>
        <dbReference type="ChEBI" id="CHEBI:18420"/>
    </cofactor>
</comment>
<evidence type="ECO:0000256" key="1">
    <source>
        <dbReference type="ARBA" id="ARBA00000443"/>
    </source>
</evidence>
<feature type="domain" description="Alpha-D-phosphohexomutase alpha/beta/alpha" evidence="11">
    <location>
        <begin position="14"/>
        <end position="147"/>
    </location>
</feature>
<dbReference type="AlphaFoldDB" id="A0A8E0TSK3"/>
<keyword evidence="6 9" id="KW-0479">Metal-binding</keyword>
<gene>
    <name evidence="14" type="ORF">MBEBAB_2650</name>
</gene>
<feature type="domain" description="Alpha-D-phosphohexomutase alpha/beta/alpha" evidence="12">
    <location>
        <begin position="184"/>
        <end position="286"/>
    </location>
</feature>
<dbReference type="Proteomes" id="UP000016569">
    <property type="component" value="Unassembled WGS sequence"/>
</dbReference>
<proteinExistence type="inferred from homology"/>
<dbReference type="InterPro" id="IPR016055">
    <property type="entry name" value="A-D-PHexomutase_a/b/a-I/II/III"/>
</dbReference>
<reference evidence="15" key="1">
    <citation type="journal article" date="2013" name="Genome Announc.">
        <title>Draft Genome Sequence of the Dimorphic Prosthecate Bacterium Brevundimonas abyssalis TAR-001T.</title>
        <authorList>
            <person name="Tsubouchi T."/>
            <person name="Nishi S."/>
            <person name="Usui K."/>
            <person name="Shimane Y."/>
            <person name="Takaki Y."/>
            <person name="Maruyama T."/>
            <person name="Hatada Y."/>
        </authorList>
    </citation>
    <scope>NUCLEOTIDE SEQUENCE [LARGE SCALE GENOMIC DNA]</scope>
    <source>
        <strain evidence="15">TAR-001</strain>
    </source>
</reference>
<accession>A0A8E0TSK3</accession>
<dbReference type="Pfam" id="PF02880">
    <property type="entry name" value="PGM_PMM_III"/>
    <property type="match status" value="1"/>
</dbReference>
<dbReference type="NCBIfam" id="NF005737">
    <property type="entry name" value="PRK07564.1-1"/>
    <property type="match status" value="1"/>
</dbReference>
<dbReference type="SUPFAM" id="SSF53738">
    <property type="entry name" value="Phosphoglucomutase, first 3 domains"/>
    <property type="match status" value="3"/>
</dbReference>
<dbReference type="PANTHER" id="PTHR22573:SF2">
    <property type="entry name" value="PHOSPHOGLUCOMUTASE"/>
    <property type="match status" value="1"/>
</dbReference>
<keyword evidence="7 9" id="KW-0460">Magnesium</keyword>
<evidence type="ECO:0000256" key="4">
    <source>
        <dbReference type="ARBA" id="ARBA00012728"/>
    </source>
</evidence>
<dbReference type="Pfam" id="PF24947">
    <property type="entry name" value="PGM1_C_vert_fung"/>
    <property type="match status" value="1"/>
</dbReference>
<dbReference type="SUPFAM" id="SSF55957">
    <property type="entry name" value="Phosphoglucomutase, C-terminal domain"/>
    <property type="match status" value="1"/>
</dbReference>
<evidence type="ECO:0000259" key="12">
    <source>
        <dbReference type="Pfam" id="PF02879"/>
    </source>
</evidence>
<dbReference type="GO" id="GO:0005975">
    <property type="term" value="P:carbohydrate metabolic process"/>
    <property type="evidence" value="ECO:0007669"/>
    <property type="project" value="InterPro"/>
</dbReference>
<dbReference type="InterPro" id="IPR045244">
    <property type="entry name" value="PGM"/>
</dbReference>
<evidence type="ECO:0000256" key="2">
    <source>
        <dbReference type="ARBA" id="ARBA00001946"/>
    </source>
</evidence>
<dbReference type="Gene3D" id="3.40.120.10">
    <property type="entry name" value="Alpha-D-Glucose-1,6-Bisphosphate, subunit A, domain 3"/>
    <property type="match status" value="3"/>
</dbReference>
<name>A0A8E0TSK3_9CAUL</name>
<evidence type="ECO:0000256" key="5">
    <source>
        <dbReference type="ARBA" id="ARBA00022553"/>
    </source>
</evidence>
<evidence type="ECO:0000256" key="6">
    <source>
        <dbReference type="ARBA" id="ARBA00022723"/>
    </source>
</evidence>
<dbReference type="Pfam" id="PF02878">
    <property type="entry name" value="PGM_PMM_I"/>
    <property type="match status" value="1"/>
</dbReference>
<dbReference type="GO" id="GO:0005829">
    <property type="term" value="C:cytosol"/>
    <property type="evidence" value="ECO:0007669"/>
    <property type="project" value="TreeGrafter"/>
</dbReference>
<dbReference type="EC" id="5.4.2.2" evidence="4"/>
<dbReference type="GO" id="GO:0004614">
    <property type="term" value="F:phosphoglucomutase activity"/>
    <property type="evidence" value="ECO:0007669"/>
    <property type="project" value="UniProtKB-EC"/>
</dbReference>
<dbReference type="RefSeq" id="WP_021698494.1">
    <property type="nucleotide sequence ID" value="NZ_BATC01000071.1"/>
</dbReference>
<dbReference type="InterPro" id="IPR036900">
    <property type="entry name" value="A-D-PHexomutase_C_sf"/>
</dbReference>
<evidence type="ECO:0000256" key="8">
    <source>
        <dbReference type="ARBA" id="ARBA00023235"/>
    </source>
</evidence>
<dbReference type="Gene3D" id="3.30.310.50">
    <property type="entry name" value="Alpha-D-phosphohexomutase, C-terminal domain"/>
    <property type="match status" value="1"/>
</dbReference>
<dbReference type="InterPro" id="IPR005841">
    <property type="entry name" value="Alpha-D-phosphohexomutase_SF"/>
</dbReference>
<protein>
    <recommendedName>
        <fullName evidence="4">phosphoglucomutase (alpha-D-glucose-1,6-bisphosphate-dependent)</fullName>
        <ecNumber evidence="4">5.4.2.2</ecNumber>
    </recommendedName>
</protein>
<keyword evidence="15" id="KW-1185">Reference proteome</keyword>
<comment type="caution">
    <text evidence="14">The sequence shown here is derived from an EMBL/GenBank/DDBJ whole genome shotgun (WGS) entry which is preliminary data.</text>
</comment>
<comment type="catalytic activity">
    <reaction evidence="1">
        <text>alpha-D-glucose 1-phosphate = alpha-D-glucose 6-phosphate</text>
        <dbReference type="Rhea" id="RHEA:23536"/>
        <dbReference type="ChEBI" id="CHEBI:58225"/>
        <dbReference type="ChEBI" id="CHEBI:58601"/>
        <dbReference type="EC" id="5.4.2.2"/>
    </reaction>
</comment>
<dbReference type="PANTHER" id="PTHR22573">
    <property type="entry name" value="PHOSPHOHEXOMUTASE FAMILY MEMBER"/>
    <property type="match status" value="1"/>
</dbReference>
<evidence type="ECO:0000313" key="15">
    <source>
        <dbReference type="Proteomes" id="UP000016569"/>
    </source>
</evidence>
<organism evidence="14 15">
    <name type="scientific">Brevundimonas abyssalis TAR-001</name>
    <dbReference type="NCBI Taxonomy" id="1391729"/>
    <lineage>
        <taxon>Bacteria</taxon>
        <taxon>Pseudomonadati</taxon>
        <taxon>Pseudomonadota</taxon>
        <taxon>Alphaproteobacteria</taxon>
        <taxon>Caulobacterales</taxon>
        <taxon>Caulobacteraceae</taxon>
        <taxon>Brevundimonas</taxon>
    </lineage>
</organism>
<evidence type="ECO:0000259" key="11">
    <source>
        <dbReference type="Pfam" id="PF02878"/>
    </source>
</evidence>
<feature type="domain" description="Alpha-D-phosphohexomutase alpha/beta/alpha" evidence="13">
    <location>
        <begin position="295"/>
        <end position="408"/>
    </location>
</feature>
<dbReference type="InterPro" id="IPR005845">
    <property type="entry name" value="A-D-PHexomutase_a/b/a-II"/>
</dbReference>
<evidence type="ECO:0000259" key="13">
    <source>
        <dbReference type="Pfam" id="PF02880"/>
    </source>
</evidence>
<dbReference type="InterPro" id="IPR005844">
    <property type="entry name" value="A-D-PHexomutase_a/b/a-I"/>
</dbReference>
<dbReference type="PROSITE" id="PS00710">
    <property type="entry name" value="PGM_PMM"/>
    <property type="match status" value="1"/>
</dbReference>
<evidence type="ECO:0000256" key="10">
    <source>
        <dbReference type="SAM" id="MobiDB-lite"/>
    </source>
</evidence>
<sequence length="475" mass="50976">MTTEHHATPGFDDQAPGTSGLRRPTRRFMEPQYLETFIQALFEVAAPPEGATLIVGGDGRFFSDQAAATVIRMAAAHGFGRVLVGQGGLLSTPAASHLVRRHEAFGAVILSASHNPGGPDGDFGVKFNGASGGPAPASLTDAVRDRAMALRRYSLSDQPAPPLGRPGTFDLDGMAVEVIDPVTAYADLMETLVDFDQIRALIARPDFSMMFDAMHAVTGPYAREILETRLGASGVVMNGAPSPDFGGGHPDPHPNHAPELAAALFGDQPPSFGAASDGDGDRNMILGPGMIVSPGDSLAILTANAARIGAYRTRPLKGVARSAPTSRAVDRVAERLGLPVYETPTGWKYFTNLLDDGRITFCGEESFGTGADHVREKDGLWAVLMWLNLLAVEGRPLPDIVRDHWRLYGRDYYQRLDFEDLDAAPAADFMRDLRADLDQMPGRTVGGFTVRKAEEFRYVDPVDGRWPSSRACGCG</sequence>
<dbReference type="EMBL" id="BATC01000071">
    <property type="protein sequence ID" value="GAD60400.1"/>
    <property type="molecule type" value="Genomic_DNA"/>
</dbReference>
<dbReference type="InterPro" id="IPR005846">
    <property type="entry name" value="A-D-PHexomutase_a/b/a-III"/>
</dbReference>
<feature type="region of interest" description="Disordered" evidence="10">
    <location>
        <begin position="1"/>
        <end position="24"/>
    </location>
</feature>
<keyword evidence="5" id="KW-0597">Phosphoprotein</keyword>
<dbReference type="FunFam" id="3.40.120.10:FF:000004">
    <property type="entry name" value="Phosphoglucomutase 5"/>
    <property type="match status" value="1"/>
</dbReference>
<dbReference type="InterPro" id="IPR016066">
    <property type="entry name" value="A-D-PHexomutase_CS"/>
</dbReference>
<dbReference type="PRINTS" id="PR00509">
    <property type="entry name" value="PGMPMM"/>
</dbReference>
<comment type="similarity">
    <text evidence="3 9">Belongs to the phosphohexose mutase family.</text>
</comment>
<evidence type="ECO:0000256" key="3">
    <source>
        <dbReference type="ARBA" id="ARBA00010231"/>
    </source>
</evidence>
<evidence type="ECO:0000256" key="7">
    <source>
        <dbReference type="ARBA" id="ARBA00022842"/>
    </source>
</evidence>
<evidence type="ECO:0000313" key="14">
    <source>
        <dbReference type="EMBL" id="GAD60400.1"/>
    </source>
</evidence>
<evidence type="ECO:0000256" key="9">
    <source>
        <dbReference type="RuleBase" id="RU004326"/>
    </source>
</evidence>
<dbReference type="Pfam" id="PF02879">
    <property type="entry name" value="PGM_PMM_II"/>
    <property type="match status" value="1"/>
</dbReference>